<dbReference type="GO" id="GO:0004106">
    <property type="term" value="F:chorismate mutase activity"/>
    <property type="evidence" value="ECO:0007669"/>
    <property type="project" value="UniProtKB-EC"/>
</dbReference>
<dbReference type="PANTHER" id="PTHR21022">
    <property type="entry name" value="PREPHENATE DEHYDRATASE P PROTEIN"/>
    <property type="match status" value="1"/>
</dbReference>
<keyword evidence="9" id="KW-0057">Aromatic amino acid biosynthesis</keyword>
<evidence type="ECO:0000256" key="1">
    <source>
        <dbReference type="ARBA" id="ARBA00000824"/>
    </source>
</evidence>
<dbReference type="FunFam" id="3.40.190.10:FF:000034">
    <property type="entry name" value="Chorismate mutase/prephenate dehydratase"/>
    <property type="match status" value="1"/>
</dbReference>
<dbReference type="UniPathway" id="UPA00121">
    <property type="reaction ID" value="UER00345"/>
</dbReference>
<evidence type="ECO:0000256" key="12">
    <source>
        <dbReference type="ARBA" id="ARBA00031175"/>
    </source>
</evidence>
<reference evidence="18" key="1">
    <citation type="submission" date="2015-11" db="EMBL/GenBank/DDBJ databases">
        <authorList>
            <person name="Varghese N."/>
        </authorList>
    </citation>
    <scope>NUCLEOTIDE SEQUENCE [LARGE SCALE GENOMIC DNA]</scope>
</reference>
<name>A0A0S4N4W7_9BACT</name>
<dbReference type="OrthoDB" id="9802281at2"/>
<comment type="pathway">
    <text evidence="4">Metabolic intermediate biosynthesis; prephenate biosynthesis; prephenate from chorismate: step 1/1.</text>
</comment>
<comment type="catalytic activity">
    <reaction evidence="1">
        <text>chorismate = prephenate</text>
        <dbReference type="Rhea" id="RHEA:13897"/>
        <dbReference type="ChEBI" id="CHEBI:29748"/>
        <dbReference type="ChEBI" id="CHEBI:29934"/>
        <dbReference type="EC" id="5.4.99.5"/>
    </reaction>
</comment>
<dbReference type="InterPro" id="IPR045865">
    <property type="entry name" value="ACT-like_dom_sf"/>
</dbReference>
<sequence length="276" mass="31656">MKFKVAFQGERGAFSEQAGLAFFDERMEPVAFNTFEDVFKSVKKGVVDFGVIPIENSLYGSIHQNYDLLQKYNVFIVGEVKLRIRHYLLANYGVNLKDVKKIYSHPQALAQCEKFLKSLSEVEIIPTYDTAGSAKMIKEKKIMDGAAIAGKQARKFYGLKILKAGIENHEKNFTRFLILSRKKIIARENPKTSIIFTTKNIPGALYRALGVFAQRDINLLKIESRPIIGQPWRYMFYLDFEGSIEDEVCSDAIRELKRLTDYYKFLGTYEKGREVG</sequence>
<dbReference type="RefSeq" id="WP_140945102.1">
    <property type="nucleotide sequence ID" value="NZ_FAOO01000008.1"/>
</dbReference>
<comment type="pathway">
    <text evidence="3">Amino-acid biosynthesis; L-phenylalanine biosynthesis; phenylpyruvate from prephenate: step 1/1.</text>
</comment>
<dbReference type="InterPro" id="IPR018528">
    <property type="entry name" value="Preph_deHydtase_CS"/>
</dbReference>
<evidence type="ECO:0000256" key="10">
    <source>
        <dbReference type="ARBA" id="ARBA00023222"/>
    </source>
</evidence>
<dbReference type="GO" id="GO:0005737">
    <property type="term" value="C:cytoplasm"/>
    <property type="evidence" value="ECO:0007669"/>
    <property type="project" value="TreeGrafter"/>
</dbReference>
<evidence type="ECO:0000256" key="8">
    <source>
        <dbReference type="ARBA" id="ARBA00022605"/>
    </source>
</evidence>
<keyword evidence="11" id="KW-0456">Lyase</keyword>
<gene>
    <name evidence="17" type="ORF">JGI1_01360</name>
</gene>
<dbReference type="FunFam" id="3.30.70.260:FF:000012">
    <property type="entry name" value="Prephenate dehydratase"/>
    <property type="match status" value="1"/>
</dbReference>
<dbReference type="CDD" id="cd04905">
    <property type="entry name" value="ACT_CM-PDT"/>
    <property type="match status" value="1"/>
</dbReference>
<evidence type="ECO:0000256" key="4">
    <source>
        <dbReference type="ARBA" id="ARBA00004817"/>
    </source>
</evidence>
<evidence type="ECO:0000313" key="18">
    <source>
        <dbReference type="Proteomes" id="UP000320623"/>
    </source>
</evidence>
<evidence type="ECO:0000256" key="2">
    <source>
        <dbReference type="ARBA" id="ARBA00002364"/>
    </source>
</evidence>
<dbReference type="CDD" id="cd13631">
    <property type="entry name" value="PBP2_Ct-PDT_like"/>
    <property type="match status" value="1"/>
</dbReference>
<dbReference type="SUPFAM" id="SSF55021">
    <property type="entry name" value="ACT-like"/>
    <property type="match status" value="1"/>
</dbReference>
<evidence type="ECO:0000256" key="6">
    <source>
        <dbReference type="ARBA" id="ARBA00013147"/>
    </source>
</evidence>
<dbReference type="Pfam" id="PF00800">
    <property type="entry name" value="PDT"/>
    <property type="match status" value="1"/>
</dbReference>
<dbReference type="PROSITE" id="PS00857">
    <property type="entry name" value="PREPHENATE_DEHYDR_1"/>
    <property type="match status" value="1"/>
</dbReference>
<dbReference type="SUPFAM" id="SSF53850">
    <property type="entry name" value="Periplasmic binding protein-like II"/>
    <property type="match status" value="1"/>
</dbReference>
<feature type="domain" description="ACT" evidence="16">
    <location>
        <begin position="193"/>
        <end position="270"/>
    </location>
</feature>
<keyword evidence="18" id="KW-1185">Reference proteome</keyword>
<evidence type="ECO:0000256" key="5">
    <source>
        <dbReference type="ARBA" id="ARBA00012404"/>
    </source>
</evidence>
<keyword evidence="8" id="KW-0028">Amino-acid biosynthesis</keyword>
<comment type="catalytic activity">
    <reaction evidence="14">
        <text>prephenate + H(+) = 3-phenylpyruvate + CO2 + H2O</text>
        <dbReference type="Rhea" id="RHEA:21648"/>
        <dbReference type="ChEBI" id="CHEBI:15377"/>
        <dbReference type="ChEBI" id="CHEBI:15378"/>
        <dbReference type="ChEBI" id="CHEBI:16526"/>
        <dbReference type="ChEBI" id="CHEBI:18005"/>
        <dbReference type="ChEBI" id="CHEBI:29934"/>
        <dbReference type="EC" id="4.2.1.51"/>
    </reaction>
</comment>
<feature type="domain" description="Prephenate dehydratase" evidence="15">
    <location>
        <begin position="4"/>
        <end position="181"/>
    </location>
</feature>
<dbReference type="NCBIfam" id="NF008865">
    <property type="entry name" value="PRK11898.1"/>
    <property type="match status" value="1"/>
</dbReference>
<evidence type="ECO:0000313" key="17">
    <source>
        <dbReference type="EMBL" id="CUU05899.1"/>
    </source>
</evidence>
<dbReference type="EC" id="5.4.99.5" evidence="5"/>
<evidence type="ECO:0000259" key="16">
    <source>
        <dbReference type="PROSITE" id="PS51671"/>
    </source>
</evidence>
<evidence type="ECO:0000256" key="7">
    <source>
        <dbReference type="ARBA" id="ARBA00014401"/>
    </source>
</evidence>
<dbReference type="PROSITE" id="PS51671">
    <property type="entry name" value="ACT"/>
    <property type="match status" value="1"/>
</dbReference>
<dbReference type="EMBL" id="FAOO01000008">
    <property type="protein sequence ID" value="CUU05899.1"/>
    <property type="molecule type" value="Genomic_DNA"/>
</dbReference>
<dbReference type="Gene3D" id="3.30.70.260">
    <property type="match status" value="1"/>
</dbReference>
<dbReference type="GO" id="GO:0009094">
    <property type="term" value="P:L-phenylalanine biosynthetic process"/>
    <property type="evidence" value="ECO:0007669"/>
    <property type="project" value="UniProtKB-UniPathway"/>
</dbReference>
<evidence type="ECO:0000256" key="3">
    <source>
        <dbReference type="ARBA" id="ARBA00004741"/>
    </source>
</evidence>
<accession>A0A0S4N4W7</accession>
<dbReference type="AlphaFoldDB" id="A0A0S4N4W7"/>
<comment type="function">
    <text evidence="2">Catalyzes the Claisen rearrangement of chorismate to prephenate and the decarboxylation/dehydration of prephenate to phenylpyruvate.</text>
</comment>
<dbReference type="GO" id="GO:0004664">
    <property type="term" value="F:prephenate dehydratase activity"/>
    <property type="evidence" value="ECO:0007669"/>
    <property type="project" value="UniProtKB-EC"/>
</dbReference>
<evidence type="ECO:0000259" key="15">
    <source>
        <dbReference type="PROSITE" id="PS51171"/>
    </source>
</evidence>
<dbReference type="Proteomes" id="UP000320623">
    <property type="component" value="Unassembled WGS sequence"/>
</dbReference>
<keyword evidence="10" id="KW-0584">Phenylalanine biosynthesis</keyword>
<dbReference type="InterPro" id="IPR001086">
    <property type="entry name" value="Preph_deHydtase"/>
</dbReference>
<dbReference type="EC" id="4.2.1.51" evidence="6"/>
<evidence type="ECO:0000256" key="13">
    <source>
        <dbReference type="ARBA" id="ARBA00031520"/>
    </source>
</evidence>
<proteinExistence type="predicted"/>
<dbReference type="InterPro" id="IPR002912">
    <property type="entry name" value="ACT_dom"/>
</dbReference>
<dbReference type="PANTHER" id="PTHR21022:SF19">
    <property type="entry name" value="PREPHENATE DEHYDRATASE-RELATED"/>
    <property type="match status" value="1"/>
</dbReference>
<dbReference type="PROSITE" id="PS51171">
    <property type="entry name" value="PREPHENATE_DEHYDR_3"/>
    <property type="match status" value="1"/>
</dbReference>
<protein>
    <recommendedName>
        <fullName evidence="7">Bifunctional chorismate mutase/prephenate dehydratase</fullName>
        <ecNumber evidence="6">4.2.1.51</ecNumber>
        <ecNumber evidence="5">5.4.99.5</ecNumber>
    </recommendedName>
    <alternativeName>
        <fullName evidence="13">Chorismate mutase-prephenate dehydratase</fullName>
    </alternativeName>
    <alternativeName>
        <fullName evidence="12">p-protein</fullName>
    </alternativeName>
</protein>
<evidence type="ECO:0000256" key="9">
    <source>
        <dbReference type="ARBA" id="ARBA00023141"/>
    </source>
</evidence>
<organism evidence="17 18">
    <name type="scientific">Candidatus Thermokryptus mobilis</name>
    <dbReference type="NCBI Taxonomy" id="1643428"/>
    <lineage>
        <taxon>Bacteria</taxon>
        <taxon>Pseudomonadati</taxon>
        <taxon>Candidatus Kryptoniota</taxon>
        <taxon>Candidatus Thermokryptus</taxon>
    </lineage>
</organism>
<dbReference type="Pfam" id="PF01842">
    <property type="entry name" value="ACT"/>
    <property type="match status" value="1"/>
</dbReference>
<evidence type="ECO:0000256" key="14">
    <source>
        <dbReference type="ARBA" id="ARBA00047848"/>
    </source>
</evidence>
<dbReference type="STRING" id="1643428.GCA_001442855_01332"/>
<dbReference type="Gene3D" id="3.40.190.10">
    <property type="entry name" value="Periplasmic binding protein-like II"/>
    <property type="match status" value="2"/>
</dbReference>
<evidence type="ECO:0000256" key="11">
    <source>
        <dbReference type="ARBA" id="ARBA00023239"/>
    </source>
</evidence>